<keyword evidence="3 9" id="KW-0540">Nuclease</keyword>
<dbReference type="InterPro" id="IPR019199">
    <property type="entry name" value="Virulence_VapD/CRISPR_Cas2"/>
</dbReference>
<accession>A0A1H5UQW8</accession>
<dbReference type="PANTHER" id="PTHR34405">
    <property type="entry name" value="CRISPR-ASSOCIATED ENDORIBONUCLEASE CAS2"/>
    <property type="match status" value="1"/>
</dbReference>
<evidence type="ECO:0000256" key="3">
    <source>
        <dbReference type="ARBA" id="ARBA00022722"/>
    </source>
</evidence>
<evidence type="ECO:0000256" key="4">
    <source>
        <dbReference type="ARBA" id="ARBA00022723"/>
    </source>
</evidence>
<keyword evidence="5 9" id="KW-0255">Endonuclease</keyword>
<gene>
    <name evidence="9" type="primary">cas2</name>
    <name evidence="10" type="ORF">SAMN05660865_00960</name>
</gene>
<dbReference type="RefSeq" id="WP_008910040.1">
    <property type="nucleotide sequence ID" value="NZ_FNUK01000010.1"/>
</dbReference>
<feature type="binding site" evidence="9">
    <location>
        <position position="8"/>
    </location>
    <ligand>
        <name>Mg(2+)</name>
        <dbReference type="ChEBI" id="CHEBI:18420"/>
        <note>catalytic</note>
    </ligand>
</feature>
<comment type="function">
    <text evidence="9">CRISPR (clustered regularly interspaced short palindromic repeat), is an adaptive immune system that provides protection against mobile genetic elements (viruses, transposable elements and conjugative plasmids). CRISPR clusters contain sequences complementary to antecedent mobile elements and target invading nucleic acids. CRISPR clusters are transcribed and processed into CRISPR RNA (crRNA). Functions as a ssRNA-specific endoribonuclease. Involved in the integration of spacer DNA into the CRISPR cassette.</text>
</comment>
<reference evidence="11" key="1">
    <citation type="submission" date="2016-10" db="EMBL/GenBank/DDBJ databases">
        <authorList>
            <person name="Varghese N."/>
            <person name="Submissions S."/>
        </authorList>
    </citation>
    <scope>NUCLEOTIDE SEQUENCE [LARGE SCALE GENOMIC DNA]</scope>
    <source>
        <strain evidence="11">DSM 5463</strain>
    </source>
</reference>
<keyword evidence="4 9" id="KW-0479">Metal-binding</keyword>
<dbReference type="EC" id="3.1.-.-" evidence="9"/>
<dbReference type="NCBIfam" id="TIGR01573">
    <property type="entry name" value="cas2"/>
    <property type="match status" value="1"/>
</dbReference>
<evidence type="ECO:0000313" key="11">
    <source>
        <dbReference type="Proteomes" id="UP000242850"/>
    </source>
</evidence>
<dbReference type="Gene3D" id="3.30.70.240">
    <property type="match status" value="1"/>
</dbReference>
<dbReference type="OrthoDB" id="279819at2"/>
<keyword evidence="7 9" id="KW-0460">Magnesium</keyword>
<comment type="subunit">
    <text evidence="9">Homodimer, forms a heterotetramer with a Cas1 homodimer.</text>
</comment>
<evidence type="ECO:0000256" key="7">
    <source>
        <dbReference type="ARBA" id="ARBA00022842"/>
    </source>
</evidence>
<dbReference type="Pfam" id="PF09827">
    <property type="entry name" value="CRISPR_Cas2"/>
    <property type="match status" value="1"/>
</dbReference>
<keyword evidence="11" id="KW-1185">Reference proteome</keyword>
<dbReference type="Proteomes" id="UP000242850">
    <property type="component" value="Unassembled WGS sequence"/>
</dbReference>
<dbReference type="PANTHER" id="PTHR34405:SF1">
    <property type="entry name" value="CRISPR-ASSOCIATED ENDORIBONUCLEASE CAS2"/>
    <property type="match status" value="1"/>
</dbReference>
<evidence type="ECO:0000256" key="8">
    <source>
        <dbReference type="ARBA" id="ARBA00023118"/>
    </source>
</evidence>
<dbReference type="EMBL" id="FNUK01000010">
    <property type="protein sequence ID" value="SEF76828.1"/>
    <property type="molecule type" value="Genomic_DNA"/>
</dbReference>
<evidence type="ECO:0000256" key="5">
    <source>
        <dbReference type="ARBA" id="ARBA00022759"/>
    </source>
</evidence>
<name>A0A1H5UQW8_9CLOT</name>
<dbReference type="CDD" id="cd09725">
    <property type="entry name" value="Cas2_I_II_III"/>
    <property type="match status" value="1"/>
</dbReference>
<sequence length="87" mass="10359">MFVIITYDVGEKRVNKVRKKLKQYLMWTQNSVFEGEISEGKLQKCLFEVSKIIKKEEDSIYVYRINFPAQVKKDIMGIVKSYEDIFI</sequence>
<evidence type="ECO:0000256" key="9">
    <source>
        <dbReference type="HAMAP-Rule" id="MF_01471"/>
    </source>
</evidence>
<dbReference type="GO" id="GO:0016787">
    <property type="term" value="F:hydrolase activity"/>
    <property type="evidence" value="ECO:0007669"/>
    <property type="project" value="UniProtKB-KW"/>
</dbReference>
<dbReference type="InterPro" id="IPR021127">
    <property type="entry name" value="CRISPR_associated_Cas2"/>
</dbReference>
<organism evidence="10 11">
    <name type="scientific">Caloramator fervidus</name>
    <dbReference type="NCBI Taxonomy" id="29344"/>
    <lineage>
        <taxon>Bacteria</taxon>
        <taxon>Bacillati</taxon>
        <taxon>Bacillota</taxon>
        <taxon>Clostridia</taxon>
        <taxon>Eubacteriales</taxon>
        <taxon>Clostridiaceae</taxon>
        <taxon>Caloramator</taxon>
    </lineage>
</organism>
<protein>
    <recommendedName>
        <fullName evidence="9">CRISPR-associated endoribonuclease Cas2</fullName>
        <ecNumber evidence="9">3.1.-.-</ecNumber>
    </recommendedName>
</protein>
<dbReference type="AlphaFoldDB" id="A0A1H5UQW8"/>
<evidence type="ECO:0000313" key="10">
    <source>
        <dbReference type="EMBL" id="SEF76828.1"/>
    </source>
</evidence>
<evidence type="ECO:0000256" key="2">
    <source>
        <dbReference type="ARBA" id="ARBA00009959"/>
    </source>
</evidence>
<proteinExistence type="inferred from homology"/>
<dbReference type="GO" id="GO:0043571">
    <property type="term" value="P:maintenance of CRISPR repeat elements"/>
    <property type="evidence" value="ECO:0007669"/>
    <property type="project" value="UniProtKB-UniRule"/>
</dbReference>
<dbReference type="GO" id="GO:0051607">
    <property type="term" value="P:defense response to virus"/>
    <property type="evidence" value="ECO:0007669"/>
    <property type="project" value="UniProtKB-UniRule"/>
</dbReference>
<comment type="cofactor">
    <cofactor evidence="1 9">
        <name>Mg(2+)</name>
        <dbReference type="ChEBI" id="CHEBI:18420"/>
    </cofactor>
</comment>
<evidence type="ECO:0000256" key="1">
    <source>
        <dbReference type="ARBA" id="ARBA00001946"/>
    </source>
</evidence>
<dbReference type="HAMAP" id="MF_01471">
    <property type="entry name" value="Cas2"/>
    <property type="match status" value="1"/>
</dbReference>
<evidence type="ECO:0000256" key="6">
    <source>
        <dbReference type="ARBA" id="ARBA00022801"/>
    </source>
</evidence>
<dbReference type="GO" id="GO:0004521">
    <property type="term" value="F:RNA endonuclease activity"/>
    <property type="evidence" value="ECO:0007669"/>
    <property type="project" value="InterPro"/>
</dbReference>
<dbReference type="SUPFAM" id="SSF143430">
    <property type="entry name" value="TTP0101/SSO1404-like"/>
    <property type="match status" value="1"/>
</dbReference>
<comment type="similarity">
    <text evidence="2 9">Belongs to the CRISPR-associated endoribonuclease Cas2 protein family.</text>
</comment>
<keyword evidence="6 9" id="KW-0378">Hydrolase</keyword>
<dbReference type="GO" id="GO:0046872">
    <property type="term" value="F:metal ion binding"/>
    <property type="evidence" value="ECO:0007669"/>
    <property type="project" value="UniProtKB-UniRule"/>
</dbReference>
<keyword evidence="8 9" id="KW-0051">Antiviral defense</keyword>